<dbReference type="SUPFAM" id="SSF81342">
    <property type="entry name" value="Transmembrane di-heme cytochromes"/>
    <property type="match status" value="1"/>
</dbReference>
<dbReference type="InterPro" id="IPR016174">
    <property type="entry name" value="Di-haem_cyt_TM"/>
</dbReference>
<name>A0A3S0V042_9PROT</name>
<accession>A0A3S0V042</accession>
<comment type="cofactor">
    <cofactor evidence="16">
        <name>heme b</name>
        <dbReference type="ChEBI" id="CHEBI:60344"/>
    </cofactor>
    <text evidence="16">Binds 2 heme groups non-covalently.</text>
</comment>
<evidence type="ECO:0000256" key="14">
    <source>
        <dbReference type="PIRSR" id="PIRSR038885-1"/>
    </source>
</evidence>
<dbReference type="InterPro" id="IPR027387">
    <property type="entry name" value="Cytb/b6-like_sf"/>
</dbReference>
<dbReference type="InterPro" id="IPR048260">
    <property type="entry name" value="Cytochrome_b_C_euk/bac"/>
</dbReference>
<evidence type="ECO:0000256" key="17">
    <source>
        <dbReference type="SAM" id="Phobius"/>
    </source>
</evidence>
<keyword evidence="21" id="KW-1185">Reference proteome</keyword>
<dbReference type="InterPro" id="IPR036150">
    <property type="entry name" value="Cyt_b/b6_C_sf"/>
</dbReference>
<feature type="binding site" evidence="14">
    <location>
        <position position="216"/>
    </location>
    <ligand>
        <name>a ubiquinone</name>
        <dbReference type="ChEBI" id="CHEBI:16389"/>
    </ligand>
</feature>
<dbReference type="Pfam" id="PF00033">
    <property type="entry name" value="Cytochrome_B"/>
    <property type="match status" value="1"/>
</dbReference>
<dbReference type="PIRSF" id="PIRSF038885">
    <property type="entry name" value="COB"/>
    <property type="match status" value="1"/>
</dbReference>
<feature type="transmembrane region" description="Helical" evidence="17">
    <location>
        <begin position="154"/>
        <end position="181"/>
    </location>
</feature>
<dbReference type="GO" id="GO:0016491">
    <property type="term" value="F:oxidoreductase activity"/>
    <property type="evidence" value="ECO:0007669"/>
    <property type="project" value="InterPro"/>
</dbReference>
<keyword evidence="12 15" id="KW-0408">Iron</keyword>
<dbReference type="PROSITE" id="PS51002">
    <property type="entry name" value="CYTB_NTER"/>
    <property type="match status" value="1"/>
</dbReference>
<dbReference type="Proteomes" id="UP000280346">
    <property type="component" value="Unassembled WGS sequence"/>
</dbReference>
<feature type="binding site" description="axial binding residue" evidence="15">
    <location>
        <position position="197"/>
    </location>
    <ligand>
        <name>heme b</name>
        <dbReference type="ChEBI" id="CHEBI:60344"/>
        <label>b562</label>
    </ligand>
    <ligandPart>
        <name>Fe</name>
        <dbReference type="ChEBI" id="CHEBI:18248"/>
    </ligandPart>
</feature>
<keyword evidence="8 16" id="KW-0812">Transmembrane</keyword>
<evidence type="ECO:0000256" key="11">
    <source>
        <dbReference type="ARBA" id="ARBA00022989"/>
    </source>
</evidence>
<keyword evidence="5 16" id="KW-0813">Transport</keyword>
<evidence type="ECO:0000256" key="8">
    <source>
        <dbReference type="ARBA" id="ARBA00022692"/>
    </source>
</evidence>
<evidence type="ECO:0000256" key="4">
    <source>
        <dbReference type="ARBA" id="ARBA00013531"/>
    </source>
</evidence>
<dbReference type="EMBL" id="RZIJ01000015">
    <property type="protein sequence ID" value="RUQ68142.1"/>
    <property type="molecule type" value="Genomic_DNA"/>
</dbReference>
<reference evidence="20 21" key="1">
    <citation type="submission" date="2018-12" db="EMBL/GenBank/DDBJ databases">
        <authorList>
            <person name="Yang Y."/>
        </authorList>
    </citation>
    <scope>NUCLEOTIDE SEQUENCE [LARGE SCALE GENOMIC DNA]</scope>
    <source>
        <strain evidence="20 21">GSF71</strain>
    </source>
</reference>
<dbReference type="CDD" id="cd00284">
    <property type="entry name" value="Cytochrome_b_N"/>
    <property type="match status" value="1"/>
</dbReference>
<evidence type="ECO:0000256" key="9">
    <source>
        <dbReference type="ARBA" id="ARBA00022723"/>
    </source>
</evidence>
<comment type="subunit">
    <text evidence="3 16">The main subunits of complex b-c1 are: cytochrome b, cytochrome c1 and the Rieske protein.</text>
</comment>
<keyword evidence="7 16" id="KW-0679">Respiratory chain</keyword>
<dbReference type="AlphaFoldDB" id="A0A3S0V042"/>
<feature type="transmembrane region" description="Helical" evidence="17">
    <location>
        <begin position="94"/>
        <end position="115"/>
    </location>
</feature>
<evidence type="ECO:0000256" key="5">
    <source>
        <dbReference type="ARBA" id="ARBA00022448"/>
    </source>
</evidence>
<feature type="transmembrane region" description="Helical" evidence="17">
    <location>
        <begin position="336"/>
        <end position="357"/>
    </location>
</feature>
<keyword evidence="6 15" id="KW-0349">Heme</keyword>
<dbReference type="PANTHER" id="PTHR19271">
    <property type="entry name" value="CYTOCHROME B"/>
    <property type="match status" value="1"/>
</dbReference>
<comment type="cofactor">
    <cofactor evidence="15">
        <name>heme</name>
        <dbReference type="ChEBI" id="CHEBI:30413"/>
    </cofactor>
    <text evidence="15">Binds 2 heme groups non-covalently.</text>
</comment>
<feature type="transmembrane region" description="Helical" evidence="17">
    <location>
        <begin position="304"/>
        <end position="324"/>
    </location>
</feature>
<protein>
    <recommendedName>
        <fullName evidence="4 16">Cytochrome b</fullName>
    </recommendedName>
</protein>
<feature type="binding site" description="axial binding residue" evidence="15">
    <location>
        <position position="96"/>
    </location>
    <ligand>
        <name>heme b</name>
        <dbReference type="ChEBI" id="CHEBI:60344"/>
        <label>b562</label>
    </ligand>
    <ligandPart>
        <name>Fe</name>
        <dbReference type="ChEBI" id="CHEBI:18248"/>
    </ligandPart>
</feature>
<evidence type="ECO:0000256" key="15">
    <source>
        <dbReference type="PIRSR" id="PIRSR038885-2"/>
    </source>
</evidence>
<feature type="binding site" description="axial binding residue" evidence="15">
    <location>
        <position position="211"/>
    </location>
    <ligand>
        <name>heme b</name>
        <dbReference type="ChEBI" id="CHEBI:60344"/>
        <label>b566</label>
    </ligand>
    <ligandPart>
        <name>Fe</name>
        <dbReference type="ChEBI" id="CHEBI:18248"/>
    </ligandPart>
</feature>
<dbReference type="GO" id="GO:0008121">
    <property type="term" value="F:quinol-cytochrome-c reductase activity"/>
    <property type="evidence" value="ECO:0007669"/>
    <property type="project" value="InterPro"/>
</dbReference>
<evidence type="ECO:0000256" key="10">
    <source>
        <dbReference type="ARBA" id="ARBA00022982"/>
    </source>
</evidence>
<dbReference type="InterPro" id="IPR030689">
    <property type="entry name" value="Cytochrome_b"/>
</dbReference>
<feature type="domain" description="Cytochrome b/b6 C-terminal region profile" evidence="19">
    <location>
        <begin position="227"/>
        <end position="397"/>
    </location>
</feature>
<dbReference type="CDD" id="cd00290">
    <property type="entry name" value="cytochrome_b_C"/>
    <property type="match status" value="1"/>
</dbReference>
<evidence type="ECO:0000313" key="20">
    <source>
        <dbReference type="EMBL" id="RUQ68142.1"/>
    </source>
</evidence>
<keyword evidence="11 17" id="KW-1133">Transmembrane helix</keyword>
<dbReference type="RefSeq" id="WP_127000629.1">
    <property type="nucleotide sequence ID" value="NZ_CP173193.1"/>
</dbReference>
<evidence type="ECO:0000256" key="16">
    <source>
        <dbReference type="RuleBase" id="RU003385"/>
    </source>
</evidence>
<feature type="binding site" description="axial binding residue" evidence="15">
    <location>
        <position position="110"/>
    </location>
    <ligand>
        <name>heme b</name>
        <dbReference type="ChEBI" id="CHEBI:60344"/>
        <label>b566</label>
    </ligand>
    <ligandPart>
        <name>Fe</name>
        <dbReference type="ChEBI" id="CHEBI:18248"/>
    </ligandPart>
</feature>
<comment type="caution">
    <text evidence="20">The sequence shown here is derived from an EMBL/GenBank/DDBJ whole genome shotgun (WGS) entry which is preliminary data.</text>
</comment>
<dbReference type="PROSITE" id="PS51003">
    <property type="entry name" value="CYTB_CTER"/>
    <property type="match status" value="1"/>
</dbReference>
<dbReference type="Pfam" id="PF00032">
    <property type="entry name" value="Cytochrom_B_C"/>
    <property type="match status" value="1"/>
</dbReference>
<dbReference type="OrthoDB" id="9804503at2"/>
<proteinExistence type="inferred from homology"/>
<feature type="transmembrane region" description="Helical" evidence="17">
    <location>
        <begin position="193"/>
        <end position="214"/>
    </location>
</feature>
<evidence type="ECO:0000259" key="18">
    <source>
        <dbReference type="PROSITE" id="PS51002"/>
    </source>
</evidence>
<feature type="transmembrane region" description="Helical" evidence="17">
    <location>
        <begin position="42"/>
        <end position="66"/>
    </location>
</feature>
<evidence type="ECO:0000256" key="6">
    <source>
        <dbReference type="ARBA" id="ARBA00022617"/>
    </source>
</evidence>
<evidence type="ECO:0000256" key="12">
    <source>
        <dbReference type="ARBA" id="ARBA00023004"/>
    </source>
</evidence>
<feature type="transmembrane region" description="Helical" evidence="17">
    <location>
        <begin position="127"/>
        <end position="148"/>
    </location>
</feature>
<evidence type="ECO:0000313" key="21">
    <source>
        <dbReference type="Proteomes" id="UP000280346"/>
    </source>
</evidence>
<dbReference type="GO" id="GO:0046872">
    <property type="term" value="F:metal ion binding"/>
    <property type="evidence" value="ECO:0007669"/>
    <property type="project" value="UniProtKB-KW"/>
</dbReference>
<evidence type="ECO:0000256" key="13">
    <source>
        <dbReference type="ARBA" id="ARBA00023136"/>
    </source>
</evidence>
<keyword evidence="10 16" id="KW-0249">Electron transport</keyword>
<dbReference type="InterPro" id="IPR005798">
    <property type="entry name" value="Cyt_b/b6_C"/>
</dbReference>
<feature type="transmembrane region" description="Helical" evidence="17">
    <location>
        <begin position="363"/>
        <end position="386"/>
    </location>
</feature>
<dbReference type="GO" id="GO:0022904">
    <property type="term" value="P:respiratory electron transport chain"/>
    <property type="evidence" value="ECO:0007669"/>
    <property type="project" value="InterPro"/>
</dbReference>
<evidence type="ECO:0000256" key="7">
    <source>
        <dbReference type="ARBA" id="ARBA00022660"/>
    </source>
</evidence>
<sequence length="422" mass="47343">MAQAQASKFKNPVVNWIDSRLPIFTMLDHEYNHYPMPRNVNYLWAFGAIAGIMLVVMIATGLFLAMQYSSHTSLAFDSVERIMRDVNYGWLLRYVHANGASMFFIAVYIHMFRGLYYGSYKAPREILWILGVIIFLVMMGTAFMGYVLPWGQMSFWGATVITNLFSAFPIVGDPIVTLLWGGFSVDNPTLNRFFALHFLLPFVLLGLVILHTAALHVCGSNNPLGIEPKGPQDTVPFNPYVTIKDGFAVVVFFIVFAAFVFFMPNYMGHPDNYIPANPLVTPAHIVPEWYFLPFYAILRAIPDKLGGVIAMFGSIALLIVLPWLDTSKVRSCKFRPIYRQFFWILAVDAMVLGYAGAMPAEGAWLIIARVGTFYYFFHFLVLLPVLGKIERPRPLPNSISESVLKGGGHIAAGAHAKPMEKA</sequence>
<feature type="domain" description="Cytochrome b/b6 N-terminal region profile" evidence="18">
    <location>
        <begin position="13"/>
        <end position="224"/>
    </location>
</feature>
<evidence type="ECO:0000256" key="3">
    <source>
        <dbReference type="ARBA" id="ARBA00011649"/>
    </source>
</evidence>
<comment type="subcellular location">
    <subcellularLocation>
        <location evidence="2">Membrane</location>
        <topology evidence="2">Multi-pass membrane protein</topology>
    </subcellularLocation>
</comment>
<gene>
    <name evidence="20" type="ORF">EJ913_18715</name>
</gene>
<dbReference type="Gene3D" id="1.20.810.10">
    <property type="entry name" value="Cytochrome Bc1 Complex, Chain C"/>
    <property type="match status" value="1"/>
</dbReference>
<dbReference type="GO" id="GO:0045275">
    <property type="term" value="C:respiratory chain complex III"/>
    <property type="evidence" value="ECO:0007669"/>
    <property type="project" value="InterPro"/>
</dbReference>
<comment type="function">
    <text evidence="1 16">Component of the ubiquinol-cytochrome c reductase complex (complex III or cytochrome b-c1 complex), which is a respiratory chain that generates an electrochemical potential coupled to ATP synthesis.</text>
</comment>
<dbReference type="InterPro" id="IPR005797">
    <property type="entry name" value="Cyt_b/b6_N"/>
</dbReference>
<feature type="transmembrane region" description="Helical" evidence="17">
    <location>
        <begin position="246"/>
        <end position="267"/>
    </location>
</feature>
<dbReference type="PANTHER" id="PTHR19271:SF16">
    <property type="entry name" value="CYTOCHROME B"/>
    <property type="match status" value="1"/>
</dbReference>
<dbReference type="InterPro" id="IPR048259">
    <property type="entry name" value="Cytochrome_b_N_euk/bac"/>
</dbReference>
<dbReference type="SUPFAM" id="SSF81648">
    <property type="entry name" value="a domain/subunit of cytochrome bc1 complex (Ubiquinol-cytochrome c reductase)"/>
    <property type="match status" value="1"/>
</dbReference>
<evidence type="ECO:0000256" key="2">
    <source>
        <dbReference type="ARBA" id="ARBA00004141"/>
    </source>
</evidence>
<keyword evidence="9 15" id="KW-0479">Metal-binding</keyword>
<dbReference type="FunFam" id="1.20.810.10:FF:000004">
    <property type="entry name" value="Cytochrome b"/>
    <property type="match status" value="1"/>
</dbReference>
<evidence type="ECO:0000259" key="19">
    <source>
        <dbReference type="PROSITE" id="PS51003"/>
    </source>
</evidence>
<keyword evidence="13 17" id="KW-0472">Membrane</keyword>
<evidence type="ECO:0000256" key="1">
    <source>
        <dbReference type="ARBA" id="ARBA00002444"/>
    </source>
</evidence>
<comment type="similarity">
    <text evidence="16">Belongs to the cytochrome b family.</text>
</comment>
<organism evidence="20 21">
    <name type="scientific">Azospirillum doebereinerae</name>
    <dbReference type="NCBI Taxonomy" id="92933"/>
    <lineage>
        <taxon>Bacteria</taxon>
        <taxon>Pseudomonadati</taxon>
        <taxon>Pseudomonadota</taxon>
        <taxon>Alphaproteobacteria</taxon>
        <taxon>Rhodospirillales</taxon>
        <taxon>Azospirillaceae</taxon>
        <taxon>Azospirillum</taxon>
    </lineage>
</organism>